<dbReference type="InterPro" id="IPR032675">
    <property type="entry name" value="LRR_dom_sf"/>
</dbReference>
<feature type="domain" description="Leucine-rich repeat-containing protein 37 N-terminal" evidence="7">
    <location>
        <begin position="579"/>
        <end position="678"/>
    </location>
</feature>
<dbReference type="SUPFAM" id="SSF52058">
    <property type="entry name" value="L domain-like"/>
    <property type="match status" value="1"/>
</dbReference>
<feature type="compositionally biased region" description="Low complexity" evidence="3">
    <location>
        <begin position="289"/>
        <end position="301"/>
    </location>
</feature>
<keyword evidence="5" id="KW-0732">Signal</keyword>
<dbReference type="RefSeq" id="XP_070629765.1">
    <property type="nucleotide sequence ID" value="XM_070773664.1"/>
</dbReference>
<keyword evidence="4" id="KW-0812">Transmembrane</keyword>
<feature type="compositionally biased region" description="Polar residues" evidence="3">
    <location>
        <begin position="1399"/>
        <end position="1416"/>
    </location>
</feature>
<dbReference type="SMART" id="SM00369">
    <property type="entry name" value="LRR_TYP"/>
    <property type="match status" value="4"/>
</dbReference>
<keyword evidence="4" id="KW-1133">Transmembrane helix</keyword>
<feature type="domain" description="Leucine-rich repeat-containing protein 37 N-terminal" evidence="7">
    <location>
        <begin position="1239"/>
        <end position="1288"/>
    </location>
</feature>
<dbReference type="Pfam" id="PF15779">
    <property type="entry name" value="LRRC37"/>
    <property type="match status" value="11"/>
</dbReference>
<keyword evidence="2" id="KW-0677">Repeat</keyword>
<feature type="compositionally biased region" description="Polar residues" evidence="3">
    <location>
        <begin position="1459"/>
        <end position="1472"/>
    </location>
</feature>
<feature type="region of interest" description="Disordered" evidence="3">
    <location>
        <begin position="1391"/>
        <end position="1426"/>
    </location>
</feature>
<feature type="compositionally biased region" description="Polar residues" evidence="3">
    <location>
        <begin position="814"/>
        <end position="832"/>
    </location>
</feature>
<dbReference type="InterPro" id="IPR003591">
    <property type="entry name" value="Leu-rich_rpt_typical-subtyp"/>
</dbReference>
<feature type="compositionally biased region" description="Polar residues" evidence="3">
    <location>
        <begin position="967"/>
        <end position="981"/>
    </location>
</feature>
<name>A0ABM4R2I6_BOSIN</name>
<feature type="compositionally biased region" description="Acidic residues" evidence="3">
    <location>
        <begin position="2537"/>
        <end position="2555"/>
    </location>
</feature>
<dbReference type="PROSITE" id="PS51450">
    <property type="entry name" value="LRR"/>
    <property type="match status" value="1"/>
</dbReference>
<feature type="compositionally biased region" description="Low complexity" evidence="3">
    <location>
        <begin position="707"/>
        <end position="719"/>
    </location>
</feature>
<dbReference type="InterPro" id="IPR001611">
    <property type="entry name" value="Leu-rich_rpt"/>
</dbReference>
<feature type="domain" description="Leucine-rich repeat-containing protein 37 N-terminal" evidence="7">
    <location>
        <begin position="1456"/>
        <end position="1493"/>
    </location>
</feature>
<feature type="chain" id="PRO_5045546568" evidence="5">
    <location>
        <begin position="22"/>
        <end position="2555"/>
    </location>
</feature>
<feature type="compositionally biased region" description="Polar residues" evidence="3">
    <location>
        <begin position="1152"/>
        <end position="1170"/>
    </location>
</feature>
<proteinExistence type="predicted"/>
<feature type="region of interest" description="Disordered" evidence="3">
    <location>
        <begin position="1104"/>
        <end position="1289"/>
    </location>
</feature>
<feature type="compositionally biased region" description="Polar residues" evidence="3">
    <location>
        <begin position="1053"/>
        <end position="1071"/>
    </location>
</feature>
<feature type="region of interest" description="Disordered" evidence="3">
    <location>
        <begin position="318"/>
        <end position="348"/>
    </location>
</feature>
<evidence type="ECO:0000256" key="2">
    <source>
        <dbReference type="ARBA" id="ARBA00022737"/>
    </source>
</evidence>
<feature type="domain" description="Leucine-rich repeat-containing protein 37 N-terminal" evidence="7">
    <location>
        <begin position="855"/>
        <end position="919"/>
    </location>
</feature>
<keyword evidence="1" id="KW-0433">Leucine-rich repeat</keyword>
<dbReference type="Pfam" id="PF13855">
    <property type="entry name" value="LRR_8"/>
    <property type="match status" value="1"/>
</dbReference>
<feature type="compositionally biased region" description="Polar residues" evidence="3">
    <location>
        <begin position="1225"/>
        <end position="1275"/>
    </location>
</feature>
<feature type="compositionally biased region" description="Basic and acidic residues" evidence="3">
    <location>
        <begin position="2015"/>
        <end position="2026"/>
    </location>
</feature>
<sequence length="2555" mass="280744">MSPLRRWLLLTWQPLWLLVQAAQPLEWAQGPVQLTSDPPGLTEPWSSHSSDLLPELPHALTPLAEPGGFNYLTSSSPDHMLALPHEDLSETLVPYLDSDSAGELLAEPDKFAILHEDLDDKLTQHQKLPVAVPVLDWDQNQALVLPPQHKSKTKTIDQAENHQSFEILVPPLGSKSSKPTKFIVSPSNLKKDLVKHRPLAKVVVGTTRQLGKKNQGLEELQDDYLDSSMDAFYPEESLPTDFLGSPDQPPEPPEAEISSSQQVHHTRRPLPTEQLESLSQEEMPEEAESFSSQEEAQAQHLEPTEEVELPLLQQEALSQSSEAPKEVETSSPQEALAQPLETPKETVAGPVAHHKVQQSHLHNVTVKPLDLVLTLTPEVTKEVEPSPVQQEILSQPPEHFEGLEPLPAQQEAPSEFPEQQYGVETPPVQPEDLSQPAKHPETAASLLHQETPTQAPGFPTEYEFQVPISDEVIVRPGIEHRVHSNLHSVTFQPHDLGLTITPTLTKQTKFPATQQKPPETLGEVELSSEQEQPAQPSEVTGEVEAFPSQQETTGQAPEEVEPSSSEQEQLTQPSEPTGEVEPSLTQQETLTQLSDSFGVAESSPVQEEDAAPSPESPNEAESFPTQQETLALSPVETESAATLVEQPGQHSGISNITVKPADLELTITTEPTPVAGLSPSQQIPLAQSSVPLTNAEFSASPPEAPTLLSQLPEEVEPLPVQVPAPVPSPEAVTQSTPSEQQETPAQDPQAHEIVPSPPQQEATAQRPELSNEIIVISPEHHVTTVSSLGQLQRPSATIKPVDLALTITPAFTNKVKTSPPQKETLAQSTVSPGQLKPLSVQQEVSNQPLTASENELFVAQNEQPAQPPKDTDDAATQSLVENEVTDSPLGLVLPHITAKSVDLAVALTPGPTKELEHSPVQLENSAHTPDPPGGIELPLAQGGHPAQSPVPQGSSTVSLKPPKEVVSSPTQQVLQTQTSESPAKMEPLPAPQGTLPQLLRPPQNVGSSPNQEEFPAPPLKETEPSPAQQGAPSQPPVPPTEVVAQTPMLYEVTVSTSGQDQTHHSNVTSATVKPLAQKPTITPEPTPLEATIPNPEQVQVQHPTLTEVTVQPLDLELTIRPEPTKEEEPSPTMQELPPQPVKPPKEVVADSTPGQYQAQNPTLPSITVQPLNPEPTVTPEPTVEAESSTALRPKPPEVTLPNPEQVQSQLTEFAVQPLDLELTITPESTNEAESSPAMQETPAQHPVQQEVTVPMPAQSQVPPSVTVQPSDQRPNTTPEPTTEAEYSTGLQQTAAIPPYPELTLPHPKPVQSQHPALSEVTFQSLDLELTLTPESTVEVEPSPTVQQTQAQPPKPIKEVVAQPPLYSEVTGPALEAASPAVTAYHVDLELTVTPEPATSEPSTSLPQTTASPSEQPEGTPAHPNLTEVTVQPMDVEVNVTAVNNTETEPPPTLQETPSKDQSQPPTSPSVTTHHANLELTITPEPAMVSEYSTALQQTTAPPEVTLPPPNLTQATVPTVDLGVSISQQPRPSEMISQVVLFPLTPFSEPKSPPGVKRILGKKQPVQNAPTTINVCKLCTCKDETLSCVGLSAKQKLHRVPEPGPNSYNGTFTILNFQGNYISYIDENIWKAYRWAEKLILSENSLTELHKDSFEGLLSLQYLDLSCNKIQSIERRSFEPLPFLQFINLGCNLLTELSFGTFQAWHGMQFLHKLILNRNPLTAVEDSYLFKLPALKYLDMGTTQVSLTTIESILMMTLELEKLILPIRMACCLCQFKNTIEVVCKTVKLHCDSDCLTNVTFCDENTSIGNAEGSFMKVLQARKKNTSTELTIEPERASSDKSAVSLSAFMNEQLDFNDESDVISALNYILPYFSEGNLEDVESTLLPFIQLLFTNAHEGDMPVGHFKNNTKKPSVKPIDNNSTYKNKLRKLYFLENLLDAEIQEKIDEVKKKEKTAMLIHANLLGPKFKRQMFPKKLEKAQPQENSPAEIDSPGQRLLRVNRVLKHPRGLQKRHFKDAGDESSEKKQNAQPLVENTAKERRLRRPSPRELDELDMVQRPRKLVGNSFNTEPSFMKEHKAAVSSFLKQYSRGRPSDPLPPKPQPEAKNKSKDLSYTIFVLEDADARVRNMKSSKPVSHSGKKYIFHKTRSRMPHRTLKAKVSRKLRKKGSLNRMMLARRPLFSAVRSLINSPPREAFSSSGLLDPQENRFSELYSLSNPPKENSSSVNNTPHVSEAVISSGNITRPKETRPGITAQINVSSAHSTVAADFMPPVKHTNETQWEYHNVGIEFASKPPSVSFPVLSSPGDQFESQLNQQLRSLIPNNDVRKLIAHVIRTLKMDCSETHVQLACAKLISRTGLLMKLLSEQQEIKVSKAEWDTDQWKTDNYINESTEAQSEQKEQEPSELAKEVPGYGYNNKLILAISVTVVVMFLIIMFCLIEIYSHRTTSEEEGSRRGFFGFLLHKRSSGTSESQEGFFWRRRPLWLQDMYRPLNATRKKNMAQKLHDKESSEEDEIFNKNAGGAPEAPTEEAPPATDSAAEEPTGEESEAAADTATE</sequence>
<feature type="domain" description="Leucine-rich repeat-containing protein 37 N-terminal" evidence="7">
    <location>
        <begin position="1338"/>
        <end position="1399"/>
    </location>
</feature>
<feature type="region of interest" description="Disordered" evidence="3">
    <location>
        <begin position="694"/>
        <end position="775"/>
    </location>
</feature>
<feature type="domain" description="LRRC37A/B like protein 1 C-terminal" evidence="6">
    <location>
        <begin position="2303"/>
        <end position="2449"/>
    </location>
</feature>
<feature type="compositionally biased region" description="Polar residues" evidence="3">
    <location>
        <begin position="733"/>
        <end position="746"/>
    </location>
</feature>
<gene>
    <name evidence="9" type="primary">LOC109573319</name>
</gene>
<feature type="domain" description="Leucine-rich repeat-containing protein 37 N-terminal" evidence="7">
    <location>
        <begin position="1021"/>
        <end position="1087"/>
    </location>
</feature>
<dbReference type="Proteomes" id="UP001652663">
    <property type="component" value="Chromosome 19"/>
</dbReference>
<evidence type="ECO:0000259" key="6">
    <source>
        <dbReference type="Pfam" id="PF14914"/>
    </source>
</evidence>
<evidence type="ECO:0000313" key="8">
    <source>
        <dbReference type="Proteomes" id="UP001652663"/>
    </source>
</evidence>
<feature type="domain" description="Leucine-rich repeat-containing protein 37 N-terminal" evidence="7">
    <location>
        <begin position="1126"/>
        <end position="1189"/>
    </location>
</feature>
<feature type="compositionally biased region" description="Polar residues" evidence="3">
    <location>
        <begin position="583"/>
        <end position="595"/>
    </location>
</feature>
<keyword evidence="4" id="KW-0472">Membrane</keyword>
<feature type="compositionally biased region" description="Polar residues" evidence="3">
    <location>
        <begin position="508"/>
        <end position="517"/>
    </location>
</feature>
<dbReference type="InterPro" id="IPR032754">
    <property type="entry name" value="LRRC37_N"/>
</dbReference>
<evidence type="ECO:0000256" key="3">
    <source>
        <dbReference type="SAM" id="MobiDB-lite"/>
    </source>
</evidence>
<feature type="compositionally biased region" description="Polar residues" evidence="3">
    <location>
        <begin position="949"/>
        <end position="958"/>
    </location>
</feature>
<feature type="domain" description="Leucine-rich repeat-containing protein 37 N-terminal" evidence="7">
    <location>
        <begin position="1417"/>
        <end position="1451"/>
    </location>
</feature>
<feature type="region of interest" description="Disordered" evidence="3">
    <location>
        <begin position="912"/>
        <end position="1091"/>
    </location>
</feature>
<dbReference type="Gene3D" id="3.80.10.10">
    <property type="entry name" value="Ribonuclease Inhibitor"/>
    <property type="match status" value="1"/>
</dbReference>
<feature type="domain" description="Leucine-rich repeat-containing protein 37 N-terminal" evidence="7">
    <location>
        <begin position="306"/>
        <end position="387"/>
    </location>
</feature>
<evidence type="ECO:0000256" key="1">
    <source>
        <dbReference type="ARBA" id="ARBA00022614"/>
    </source>
</evidence>
<evidence type="ECO:0000259" key="7">
    <source>
        <dbReference type="Pfam" id="PF15779"/>
    </source>
</evidence>
<accession>A0ABM4R2I6</accession>
<feature type="domain" description="Leucine-rich repeat-containing protein 37 N-terminal" evidence="7">
    <location>
        <begin position="752"/>
        <end position="819"/>
    </location>
</feature>
<feature type="region of interest" description="Disordered" evidence="3">
    <location>
        <begin position="2497"/>
        <end position="2555"/>
    </location>
</feature>
<feature type="compositionally biased region" description="Low complexity" evidence="3">
    <location>
        <begin position="2522"/>
        <end position="2536"/>
    </location>
</feature>
<feature type="region of interest" description="Disordered" evidence="3">
    <location>
        <begin position="2003"/>
        <end position="2053"/>
    </location>
</feature>
<feature type="region of interest" description="Disordered" evidence="3">
    <location>
        <begin position="399"/>
        <end position="441"/>
    </location>
</feature>
<dbReference type="PANTHER" id="PTHR23045">
    <property type="entry name" value="LEUCINE-RICH REPEAT-CONTAINING PROTEIN 37A"/>
    <property type="match status" value="1"/>
</dbReference>
<feature type="region of interest" description="Disordered" evidence="3">
    <location>
        <begin position="235"/>
        <end position="303"/>
    </location>
</feature>
<evidence type="ECO:0000256" key="4">
    <source>
        <dbReference type="SAM" id="Phobius"/>
    </source>
</evidence>
<feature type="region of interest" description="Disordered" evidence="3">
    <location>
        <begin position="1334"/>
        <end position="1356"/>
    </location>
</feature>
<feature type="region of interest" description="Disordered" evidence="3">
    <location>
        <begin position="2087"/>
        <end position="2110"/>
    </location>
</feature>
<dbReference type="Pfam" id="PF14914">
    <property type="entry name" value="LRRC37AB_C"/>
    <property type="match status" value="1"/>
</dbReference>
<feature type="region of interest" description="Disordered" evidence="3">
    <location>
        <begin position="1444"/>
        <end position="1472"/>
    </location>
</feature>
<evidence type="ECO:0000313" key="9">
    <source>
        <dbReference type="RefSeq" id="XP_070629765.1"/>
    </source>
</evidence>
<feature type="region of interest" description="Disordered" evidence="3">
    <location>
        <begin position="508"/>
        <end position="656"/>
    </location>
</feature>
<feature type="region of interest" description="Disordered" evidence="3">
    <location>
        <begin position="670"/>
        <end position="689"/>
    </location>
</feature>
<organism evidence="8 9">
    <name type="scientific">Bos indicus</name>
    <name type="common">Zebu</name>
    <dbReference type="NCBI Taxonomy" id="9915"/>
    <lineage>
        <taxon>Eukaryota</taxon>
        <taxon>Metazoa</taxon>
        <taxon>Chordata</taxon>
        <taxon>Craniata</taxon>
        <taxon>Vertebrata</taxon>
        <taxon>Euteleostomi</taxon>
        <taxon>Mammalia</taxon>
        <taxon>Eutheria</taxon>
        <taxon>Laurasiatheria</taxon>
        <taxon>Artiodactyla</taxon>
        <taxon>Ruminantia</taxon>
        <taxon>Pecora</taxon>
        <taxon>Bovidae</taxon>
        <taxon>Bovinae</taxon>
        <taxon>Bos</taxon>
    </lineage>
</organism>
<feature type="domain" description="Leucine-rich repeat-containing protein 37 N-terminal" evidence="7">
    <location>
        <begin position="443"/>
        <end position="510"/>
    </location>
</feature>
<feature type="compositionally biased region" description="Basic residues" evidence="3">
    <location>
        <begin position="2003"/>
        <end position="2014"/>
    </location>
</feature>
<dbReference type="PANTHER" id="PTHR23045:SF9">
    <property type="entry name" value="LEUCINE RICH REPEAT CONTAINING 37A-RELATED"/>
    <property type="match status" value="1"/>
</dbReference>
<feature type="region of interest" description="Disordered" evidence="3">
    <location>
        <begin position="814"/>
        <end position="847"/>
    </location>
</feature>
<protein>
    <submittedName>
        <fullName evidence="9">Leucine-rich repeat-containing protein 37A-like</fullName>
    </submittedName>
</protein>
<dbReference type="InterPro" id="IPR015753">
    <property type="entry name" value="LRRC37"/>
</dbReference>
<dbReference type="GeneID" id="109573319"/>
<feature type="signal peptide" evidence="5">
    <location>
        <begin position="1"/>
        <end position="21"/>
    </location>
</feature>
<feature type="region of interest" description="Disordered" evidence="3">
    <location>
        <begin position="1976"/>
        <end position="1995"/>
    </location>
</feature>
<evidence type="ECO:0000256" key="5">
    <source>
        <dbReference type="SAM" id="SignalP"/>
    </source>
</evidence>
<keyword evidence="8" id="KW-1185">Reference proteome</keyword>
<reference evidence="9" key="1">
    <citation type="submission" date="2025-08" db="UniProtKB">
        <authorList>
            <consortium name="RefSeq"/>
        </authorList>
    </citation>
    <scope>IDENTIFICATION</scope>
    <source>
        <tissue evidence="9">Blood</tissue>
    </source>
</reference>
<feature type="compositionally biased region" description="Polar residues" evidence="3">
    <location>
        <begin position="1202"/>
        <end position="1211"/>
    </location>
</feature>
<feature type="compositionally biased region" description="Basic and acidic residues" evidence="3">
    <location>
        <begin position="1117"/>
        <end position="1128"/>
    </location>
</feature>
<feature type="transmembrane region" description="Helical" evidence="4">
    <location>
        <begin position="2418"/>
        <end position="2438"/>
    </location>
</feature>
<feature type="compositionally biased region" description="Polar residues" evidence="3">
    <location>
        <begin position="527"/>
        <end position="538"/>
    </location>
</feature>
<feature type="compositionally biased region" description="Polar residues" evidence="3">
    <location>
        <begin position="678"/>
        <end position="689"/>
    </location>
</feature>
<dbReference type="InterPro" id="IPR029423">
    <property type="entry name" value="LRRC37AB_C"/>
</dbReference>